<feature type="domain" description="YhaN AAA" evidence="3">
    <location>
        <begin position="1"/>
        <end position="199"/>
    </location>
</feature>
<feature type="coiled-coil region" evidence="1">
    <location>
        <begin position="379"/>
        <end position="447"/>
    </location>
</feature>
<keyword evidence="2" id="KW-1133">Transmembrane helix</keyword>
<dbReference type="PANTHER" id="PTHR41259">
    <property type="entry name" value="DOUBLE-STRAND BREAK REPAIR RAD50 ATPASE, PUTATIVE-RELATED"/>
    <property type="match status" value="1"/>
</dbReference>
<keyword evidence="5" id="KW-1185">Reference proteome</keyword>
<reference evidence="4 5" key="1">
    <citation type="submission" date="2019-11" db="EMBL/GenBank/DDBJ databases">
        <title>Bacillus idriensis genome.</title>
        <authorList>
            <person name="Konopka E.N."/>
            <person name="Newman J.D."/>
        </authorList>
    </citation>
    <scope>NUCLEOTIDE SEQUENCE [LARGE SCALE GENOMIC DNA]</scope>
    <source>
        <strain evidence="4 5">DSM 19097</strain>
    </source>
</reference>
<dbReference type="InterPro" id="IPR038734">
    <property type="entry name" value="YhaN_AAA"/>
</dbReference>
<organism evidence="4 5">
    <name type="scientific">Metabacillus idriensis</name>
    <dbReference type="NCBI Taxonomy" id="324768"/>
    <lineage>
        <taxon>Bacteria</taxon>
        <taxon>Bacillati</taxon>
        <taxon>Bacillota</taxon>
        <taxon>Bacilli</taxon>
        <taxon>Bacillales</taxon>
        <taxon>Bacillaceae</taxon>
        <taxon>Metabacillus</taxon>
    </lineage>
</organism>
<feature type="coiled-coil region" evidence="1">
    <location>
        <begin position="703"/>
        <end position="762"/>
    </location>
</feature>
<protein>
    <submittedName>
        <fullName evidence="4">AAA family ATPase</fullName>
    </submittedName>
</protein>
<evidence type="ECO:0000259" key="3">
    <source>
        <dbReference type="Pfam" id="PF13514"/>
    </source>
</evidence>
<name>A0A6I2M5C2_9BACI</name>
<gene>
    <name evidence="4" type="ORF">GJU41_01245</name>
</gene>
<dbReference type="Pfam" id="PF13514">
    <property type="entry name" value="AAA_27"/>
    <property type="match status" value="1"/>
</dbReference>
<feature type="transmembrane region" description="Helical" evidence="2">
    <location>
        <begin position="476"/>
        <end position="494"/>
    </location>
</feature>
<dbReference type="RefSeq" id="WP_070879392.1">
    <property type="nucleotide sequence ID" value="NZ_CAJGAA010000001.1"/>
</dbReference>
<accession>A0A6I2M5C2</accession>
<dbReference type="SUPFAM" id="SSF52540">
    <property type="entry name" value="P-loop containing nucleoside triphosphate hydrolases"/>
    <property type="match status" value="1"/>
</dbReference>
<dbReference type="Proteomes" id="UP000441585">
    <property type="component" value="Unassembled WGS sequence"/>
</dbReference>
<dbReference type="InterPro" id="IPR027417">
    <property type="entry name" value="P-loop_NTPase"/>
</dbReference>
<dbReference type="EMBL" id="WKKF01000001">
    <property type="protein sequence ID" value="MRX52582.1"/>
    <property type="molecule type" value="Genomic_DNA"/>
</dbReference>
<dbReference type="PANTHER" id="PTHR41259:SF1">
    <property type="entry name" value="DOUBLE-STRAND BREAK REPAIR RAD50 ATPASE, PUTATIVE-RELATED"/>
    <property type="match status" value="1"/>
</dbReference>
<evidence type="ECO:0000256" key="1">
    <source>
        <dbReference type="SAM" id="Coils"/>
    </source>
</evidence>
<evidence type="ECO:0000256" key="2">
    <source>
        <dbReference type="SAM" id="Phobius"/>
    </source>
</evidence>
<comment type="caution">
    <text evidence="4">The sequence shown here is derived from an EMBL/GenBank/DDBJ whole genome shotgun (WGS) entry which is preliminary data.</text>
</comment>
<feature type="coiled-coil region" evidence="1">
    <location>
        <begin position="632"/>
        <end position="666"/>
    </location>
</feature>
<sequence length="1007" mass="116710">MKIIELNIYGYGQFNHMNFTLNPHAFQVIYGKNEAGKSTIMSFIQSILFGFPAKIQHENRYEPKQVKTYGGALIVDTEQYGKVKIERLPGKATGEVTLYFENGETGSREILDQMLSHFDKSMYKSIFSFDIHGIQQVSKVSADELGKFLLSSGLLGTDALLQTENQLLKKQELLYKPNGKKPEINAALSRLKTLHSDMLKAKEQIQPYAELMKEKEMIERQLMAKAESKSWLEAKSRRLAEIIDALPLWIEEESILSELTKTNQSFPADGLKRMDEIEAKEEPLLSEKRSLVRSLEDHQQAIHQMSVNESILSHQAEIEHLRETNSAYHAKKDQHQQYSLKYGALSRKISEEKERLFAVDLDDESVLSINTSITAKEEIREIVSDYQQLQQRKQLLDQQFERAKENLEESENRLTDYAKGLLGAEERKLLEEKLKQQEAMQQQVLDEKRAEDEYRSNEKKINEQIKTNQSKKNQMNIMKAAAAVLLILCSGWIIYEQQWLILLFLLGLIVLVFFFIFQNDKGEDAFLIHLRDKQDELKRQLEQSRGQGYTDTEELRGILWKDEQLMRSHELEQVTFTQNERAYHRTVSGFDEWEEDLYQLNRKAKKAYSDLRMSSEFSPLALPDLLQTLFQLQKDIRECSQIEAKLAELTSALSAYEKQLERVCEKCGFDQKTDLNEGMRNLSAAFQDSMEKKSRQLMFLEKIADAEHRLGKIEADLSLLSEKKKELFHLSNSADAEEFRNKAEEANNRRSLEQKLKWIQQQLQAKKHLLKDGKLDFLIDYKEEKLLCDKELKAEIEQESSMQRRLSELAAALQNIEGSGLYSELKQKYELEKGAVKQLAHKWAVLAAAKNMLNKTVEFNRSVRLPKVLEEAEHFFSIMTNHQYRKIFLPDSEQTLLAERADGNRFAANELSQATAEQLYISLRLSLARHLSTEQGLPIIIDDGFVNFDFDRTKQVLSLLDEFSKQHQIIFFTCQEHLLPLFKEEQILDLKAKEQAAKQVSIGQRLL</sequence>
<evidence type="ECO:0000313" key="4">
    <source>
        <dbReference type="EMBL" id="MRX52582.1"/>
    </source>
</evidence>
<keyword evidence="2" id="KW-0472">Membrane</keyword>
<keyword evidence="1" id="KW-0175">Coiled coil</keyword>
<dbReference type="Gene3D" id="3.40.50.300">
    <property type="entry name" value="P-loop containing nucleotide triphosphate hydrolases"/>
    <property type="match status" value="2"/>
</dbReference>
<dbReference type="AlphaFoldDB" id="A0A6I2M5C2"/>
<proteinExistence type="predicted"/>
<feature type="transmembrane region" description="Helical" evidence="2">
    <location>
        <begin position="500"/>
        <end position="517"/>
    </location>
</feature>
<evidence type="ECO:0000313" key="5">
    <source>
        <dbReference type="Proteomes" id="UP000441585"/>
    </source>
</evidence>
<keyword evidence="2" id="KW-0812">Transmembrane</keyword>